<keyword evidence="1 4" id="KW-0378">Hydrolase</keyword>
<keyword evidence="2" id="KW-1133">Transmembrane helix</keyword>
<sequence>MLYQNKKNVFYFKNILILVLSCISLFLTSWLIIPAPNFPLLIFAVVAPEISPWLLLSNIITFILSLLFIYPPRLKKIICISSLIGLLICSWQLISIIPTQTQMNAAISQALGKDYQLKIPVEVKAKMRKYPFILADVFRGISLNKTRHITNINFATPAGVPLNMEVYQPKKVGKYPAIVFIYGGSWQSGNSSVKPEFNRYMAARGYTVFAIDYRHAPKYKFPAQLDDVNSALNFIRSHAGEYEADTEKMVLFGRSAGAHLAMLAAYQADVPAIRAVVNYYGPVNLTQGYNEPPIPDPINVRAVLKAFLGGSPQQLPILYKTASPINYVADNLPPTLLIYGSRDHVVEARFGRQMYEKLRDKNKAILLEIPWAEHSFDSIFNGVSNQLALYYTERFIAWAVNS</sequence>
<feature type="transmembrane region" description="Helical" evidence="2">
    <location>
        <begin position="12"/>
        <end position="33"/>
    </location>
</feature>
<dbReference type="EMBL" id="AP018227">
    <property type="protein sequence ID" value="BAY82536.1"/>
    <property type="molecule type" value="Genomic_DNA"/>
</dbReference>
<evidence type="ECO:0000259" key="3">
    <source>
        <dbReference type="Pfam" id="PF20434"/>
    </source>
</evidence>
<dbReference type="InterPro" id="IPR029058">
    <property type="entry name" value="AB_hydrolase_fold"/>
</dbReference>
<dbReference type="Proteomes" id="UP000218418">
    <property type="component" value="Chromosome"/>
</dbReference>
<dbReference type="InterPro" id="IPR050300">
    <property type="entry name" value="GDXG_lipolytic_enzyme"/>
</dbReference>
<protein>
    <submittedName>
        <fullName evidence="4">Alpha/beta hydrolase domain-containing protein</fullName>
    </submittedName>
</protein>
<accession>A0A1Z4LMQ7</accession>
<dbReference type="InterPro" id="IPR049492">
    <property type="entry name" value="BD-FAE-like_dom"/>
</dbReference>
<evidence type="ECO:0000256" key="2">
    <source>
        <dbReference type="SAM" id="Phobius"/>
    </source>
</evidence>
<evidence type="ECO:0000313" key="4">
    <source>
        <dbReference type="EMBL" id="BAY82536.1"/>
    </source>
</evidence>
<proteinExistence type="predicted"/>
<dbReference type="Pfam" id="PF20434">
    <property type="entry name" value="BD-FAE"/>
    <property type="match status" value="1"/>
</dbReference>
<feature type="transmembrane region" description="Helical" evidence="2">
    <location>
        <begin position="53"/>
        <end position="70"/>
    </location>
</feature>
<dbReference type="Gene3D" id="3.40.50.1820">
    <property type="entry name" value="alpha/beta hydrolase"/>
    <property type="match status" value="1"/>
</dbReference>
<keyword evidence="2" id="KW-0472">Membrane</keyword>
<dbReference type="PANTHER" id="PTHR48081">
    <property type="entry name" value="AB HYDROLASE SUPERFAMILY PROTEIN C4A8.06C"/>
    <property type="match status" value="1"/>
</dbReference>
<gene>
    <name evidence="4" type="ORF">NIES267_20170</name>
</gene>
<keyword evidence="5" id="KW-1185">Reference proteome</keyword>
<feature type="transmembrane region" description="Helical" evidence="2">
    <location>
        <begin position="77"/>
        <end position="94"/>
    </location>
</feature>
<evidence type="ECO:0000313" key="5">
    <source>
        <dbReference type="Proteomes" id="UP000218418"/>
    </source>
</evidence>
<dbReference type="GO" id="GO:0016787">
    <property type="term" value="F:hydrolase activity"/>
    <property type="evidence" value="ECO:0007669"/>
    <property type="project" value="UniProtKB-KW"/>
</dbReference>
<reference evidence="4 5" key="1">
    <citation type="submission" date="2017-06" db="EMBL/GenBank/DDBJ databases">
        <title>Genome sequencing of cyanobaciteial culture collection at National Institute for Environmental Studies (NIES).</title>
        <authorList>
            <person name="Hirose Y."/>
            <person name="Shimura Y."/>
            <person name="Fujisawa T."/>
            <person name="Nakamura Y."/>
            <person name="Kawachi M."/>
        </authorList>
    </citation>
    <scope>NUCLEOTIDE SEQUENCE [LARGE SCALE GENOMIC DNA]</scope>
    <source>
        <strain evidence="4 5">NIES-267</strain>
    </source>
</reference>
<name>A0A1Z4LMQ7_9CYAN</name>
<keyword evidence="2" id="KW-0812">Transmembrane</keyword>
<dbReference type="SUPFAM" id="SSF53474">
    <property type="entry name" value="alpha/beta-Hydrolases"/>
    <property type="match status" value="1"/>
</dbReference>
<evidence type="ECO:0000256" key="1">
    <source>
        <dbReference type="ARBA" id="ARBA00022801"/>
    </source>
</evidence>
<feature type="domain" description="BD-FAE-like" evidence="3">
    <location>
        <begin position="164"/>
        <end position="358"/>
    </location>
</feature>
<organism evidence="4 5">
    <name type="scientific">Calothrix parasitica NIES-267</name>
    <dbReference type="NCBI Taxonomy" id="1973488"/>
    <lineage>
        <taxon>Bacteria</taxon>
        <taxon>Bacillati</taxon>
        <taxon>Cyanobacteriota</taxon>
        <taxon>Cyanophyceae</taxon>
        <taxon>Nostocales</taxon>
        <taxon>Calotrichaceae</taxon>
        <taxon>Calothrix</taxon>
    </lineage>
</organism>
<dbReference type="AlphaFoldDB" id="A0A1Z4LMQ7"/>
<dbReference type="OrthoDB" id="24847at2"/>